<sequence>MAVGELVGVEVGVGVLVGVAVGVDAMVDTTVTEGVGDDELASFDVGTKSLCPQRSTLAGIQFTAPD</sequence>
<dbReference type="STRING" id="1617427.UZ20_WS6002000841"/>
<organism evidence="1 2">
    <name type="scientific">candidate division WS6 bacterium OLB21</name>
    <dbReference type="NCBI Taxonomy" id="1617427"/>
    <lineage>
        <taxon>Bacteria</taxon>
        <taxon>Candidatus Dojkabacteria</taxon>
    </lineage>
</organism>
<proteinExistence type="predicted"/>
<evidence type="ECO:0000313" key="2">
    <source>
        <dbReference type="Proteomes" id="UP000070449"/>
    </source>
</evidence>
<name>A0A136KG74_9BACT</name>
<reference evidence="1 2" key="1">
    <citation type="submission" date="2015-02" db="EMBL/GenBank/DDBJ databases">
        <title>Improved understanding of the partial-nitritation anammox process through 23 genomes representing the majority of the microbial community.</title>
        <authorList>
            <person name="Speth D.R."/>
            <person name="In T Zandt M."/>
            <person name="Guerrero Cruz S."/>
            <person name="Jetten M.S."/>
            <person name="Dutilh B.E."/>
        </authorList>
    </citation>
    <scope>NUCLEOTIDE SEQUENCE [LARGE SCALE GENOMIC DNA]</scope>
    <source>
        <strain evidence="1">OLB21</strain>
    </source>
</reference>
<evidence type="ECO:0000313" key="1">
    <source>
        <dbReference type="EMBL" id="KXK08313.1"/>
    </source>
</evidence>
<accession>A0A136KG74</accession>
<comment type="caution">
    <text evidence="1">The sequence shown here is derived from an EMBL/GenBank/DDBJ whole genome shotgun (WGS) entry which is preliminary data.</text>
</comment>
<dbReference type="EMBL" id="JYPD01000025">
    <property type="protein sequence ID" value="KXK08313.1"/>
    <property type="molecule type" value="Genomic_DNA"/>
</dbReference>
<protein>
    <submittedName>
        <fullName evidence="1">Uncharacterized protein</fullName>
    </submittedName>
</protein>
<dbReference type="Proteomes" id="UP000070449">
    <property type="component" value="Unassembled WGS sequence"/>
</dbReference>
<dbReference type="AlphaFoldDB" id="A0A136KG74"/>
<gene>
    <name evidence="1" type="ORF">UZ20_WS6002000841</name>
</gene>